<comment type="similarity">
    <text evidence="1">Belongs to the UDPGP type 1 family.</text>
</comment>
<dbReference type="eggNOG" id="COG4284">
    <property type="taxonomic scope" value="Bacteria"/>
</dbReference>
<dbReference type="STRING" id="448385.sce3087"/>
<dbReference type="InterPro" id="IPR016267">
    <property type="entry name" value="UDPGP_trans"/>
</dbReference>
<dbReference type="Proteomes" id="UP000002139">
    <property type="component" value="Chromosome"/>
</dbReference>
<gene>
    <name evidence="5" type="ordered locus">sce3087</name>
</gene>
<evidence type="ECO:0000256" key="4">
    <source>
        <dbReference type="SAM" id="MobiDB-lite"/>
    </source>
</evidence>
<dbReference type="BioCyc" id="SCEL448385:SCE_RS15825-MONOMER"/>
<feature type="region of interest" description="Disordered" evidence="4">
    <location>
        <begin position="108"/>
        <end position="131"/>
    </location>
</feature>
<evidence type="ECO:0000256" key="2">
    <source>
        <dbReference type="ARBA" id="ARBA00022679"/>
    </source>
</evidence>
<dbReference type="PANTHER" id="PTHR43511">
    <property type="match status" value="1"/>
</dbReference>
<keyword evidence="3" id="KW-0548">Nucleotidyltransferase</keyword>
<sequence>MELAISRRATRHQGATYDAFSAIRISGVCAGARCLSSRRRAHSEWRDRLHDAVATRIASWSFEDTVSSLTQQIAALPGPLLARLRARGFDPDRVARWAASIGKDRDARNRLQGTVEPPAPGDVADLPAEGTPEHARCREAGLAALRRGEVALCVLAGGMATRMGGVVKALVEVLPGRTFLDLRLAESDHLRRTTGVPVPLWLMTSEATNGPIREALGPRLDEPGDLCATFEQHVSLRLTPEGGLFLDEAGEPSVYATGHGDLPDALRESGLLGRFIARGGKIVWIANLDNLGATVDPVLLGWHLGHGGPLSVEVVDKGGDKGGGPLRWNGRPVMAEDFRLPVGFDPKVVPVFNTNTFLASAEALSTLALDWIYVEVEKKVDDRKAIQFERILNEITFGLPARFVRVPREGLAARFLPVKDVEELERRRPAIEAIARARGFLG</sequence>
<accession>A9GIC2</accession>
<dbReference type="EMBL" id="AM746676">
    <property type="protein sequence ID" value="CAN93246.1"/>
    <property type="molecule type" value="Genomic_DNA"/>
</dbReference>
<evidence type="ECO:0000256" key="1">
    <source>
        <dbReference type="ARBA" id="ARBA00010401"/>
    </source>
</evidence>
<keyword evidence="2" id="KW-0808">Transferase</keyword>
<organism evidence="5 6">
    <name type="scientific">Sorangium cellulosum (strain So ce56)</name>
    <name type="common">Polyangium cellulosum (strain So ce56)</name>
    <dbReference type="NCBI Taxonomy" id="448385"/>
    <lineage>
        <taxon>Bacteria</taxon>
        <taxon>Pseudomonadati</taxon>
        <taxon>Myxococcota</taxon>
        <taxon>Polyangia</taxon>
        <taxon>Polyangiales</taxon>
        <taxon>Polyangiaceae</taxon>
        <taxon>Sorangium</taxon>
    </lineage>
</organism>
<reference evidence="5 6" key="1">
    <citation type="journal article" date="2007" name="Nat. Biotechnol.">
        <title>Complete genome sequence of the myxobacterium Sorangium cellulosum.</title>
        <authorList>
            <person name="Schneiker S."/>
            <person name="Perlova O."/>
            <person name="Kaiser O."/>
            <person name="Gerth K."/>
            <person name="Alici A."/>
            <person name="Altmeyer M.O."/>
            <person name="Bartels D."/>
            <person name="Bekel T."/>
            <person name="Beyer S."/>
            <person name="Bode E."/>
            <person name="Bode H.B."/>
            <person name="Bolten C.J."/>
            <person name="Choudhuri J.V."/>
            <person name="Doss S."/>
            <person name="Elnakady Y.A."/>
            <person name="Frank B."/>
            <person name="Gaigalat L."/>
            <person name="Goesmann A."/>
            <person name="Groeger C."/>
            <person name="Gross F."/>
            <person name="Jelsbak L."/>
            <person name="Jelsbak L."/>
            <person name="Kalinowski J."/>
            <person name="Kegler C."/>
            <person name="Knauber T."/>
            <person name="Konietzny S."/>
            <person name="Kopp M."/>
            <person name="Krause L."/>
            <person name="Krug D."/>
            <person name="Linke B."/>
            <person name="Mahmud T."/>
            <person name="Martinez-Arias R."/>
            <person name="McHardy A.C."/>
            <person name="Merai M."/>
            <person name="Meyer F."/>
            <person name="Mormann S."/>
            <person name="Munoz-Dorado J."/>
            <person name="Perez J."/>
            <person name="Pradella S."/>
            <person name="Rachid S."/>
            <person name="Raddatz G."/>
            <person name="Rosenau F."/>
            <person name="Rueckert C."/>
            <person name="Sasse F."/>
            <person name="Scharfe M."/>
            <person name="Schuster S.C."/>
            <person name="Suen G."/>
            <person name="Treuner-Lange A."/>
            <person name="Velicer G.J."/>
            <person name="Vorholter F.-J."/>
            <person name="Weissman K.J."/>
            <person name="Welch R.D."/>
            <person name="Wenzel S.C."/>
            <person name="Whitworth D.E."/>
            <person name="Wilhelm S."/>
            <person name="Wittmann C."/>
            <person name="Bloecker H."/>
            <person name="Puehler A."/>
            <person name="Mueller R."/>
        </authorList>
    </citation>
    <scope>NUCLEOTIDE SEQUENCE [LARGE SCALE GENOMIC DNA]</scope>
    <source>
        <strain evidence="6">So ce56</strain>
    </source>
</reference>
<dbReference type="InterPro" id="IPR002618">
    <property type="entry name" value="UDPGP_fam"/>
</dbReference>
<dbReference type="Gene3D" id="3.90.550.10">
    <property type="entry name" value="Spore Coat Polysaccharide Biosynthesis Protein SpsA, Chain A"/>
    <property type="match status" value="1"/>
</dbReference>
<dbReference type="KEGG" id="scl:sce3087"/>
<evidence type="ECO:0000256" key="3">
    <source>
        <dbReference type="ARBA" id="ARBA00022695"/>
    </source>
</evidence>
<proteinExistence type="inferred from homology"/>
<protein>
    <recommendedName>
        <fullName evidence="7">UTP--glucose-1-phosphate uridylyltransferase</fullName>
    </recommendedName>
</protein>
<dbReference type="AlphaFoldDB" id="A9GIC2"/>
<dbReference type="SUPFAM" id="SSF53448">
    <property type="entry name" value="Nucleotide-diphospho-sugar transferases"/>
    <property type="match status" value="1"/>
</dbReference>
<name>A9GIC2_SORC5</name>
<dbReference type="Pfam" id="PF01704">
    <property type="entry name" value="UDPGP"/>
    <property type="match status" value="1"/>
</dbReference>
<evidence type="ECO:0008006" key="7">
    <source>
        <dbReference type="Google" id="ProtNLM"/>
    </source>
</evidence>
<evidence type="ECO:0000313" key="5">
    <source>
        <dbReference type="EMBL" id="CAN93246.1"/>
    </source>
</evidence>
<dbReference type="HOGENOM" id="CLU_733417_0_0_7"/>
<dbReference type="GO" id="GO:0003983">
    <property type="term" value="F:UTP:glucose-1-phosphate uridylyltransferase activity"/>
    <property type="evidence" value="ECO:0007669"/>
    <property type="project" value="InterPro"/>
</dbReference>
<keyword evidence="6" id="KW-1185">Reference proteome</keyword>
<dbReference type="GO" id="GO:0006011">
    <property type="term" value="P:UDP-alpha-D-glucose metabolic process"/>
    <property type="evidence" value="ECO:0007669"/>
    <property type="project" value="InterPro"/>
</dbReference>
<evidence type="ECO:0000313" key="6">
    <source>
        <dbReference type="Proteomes" id="UP000002139"/>
    </source>
</evidence>
<dbReference type="InterPro" id="IPR029044">
    <property type="entry name" value="Nucleotide-diphossugar_trans"/>
</dbReference>